<accession>A0ABV5G109</accession>
<keyword evidence="3" id="KW-1185">Reference proteome</keyword>
<comment type="caution">
    <text evidence="2">The sequence shown here is derived from an EMBL/GenBank/DDBJ whole genome shotgun (WGS) entry which is preliminary data.</text>
</comment>
<gene>
    <name evidence="2" type="ORF">ACFFX0_13660</name>
</gene>
<dbReference type="EMBL" id="JBHMFI010000001">
    <property type="protein sequence ID" value="MFB9072193.1"/>
    <property type="molecule type" value="Genomic_DNA"/>
</dbReference>
<feature type="region of interest" description="Disordered" evidence="1">
    <location>
        <begin position="94"/>
        <end position="144"/>
    </location>
</feature>
<organism evidence="2 3">
    <name type="scientific">Citricoccus parietis</name>
    <dbReference type="NCBI Taxonomy" id="592307"/>
    <lineage>
        <taxon>Bacteria</taxon>
        <taxon>Bacillati</taxon>
        <taxon>Actinomycetota</taxon>
        <taxon>Actinomycetes</taxon>
        <taxon>Micrococcales</taxon>
        <taxon>Micrococcaceae</taxon>
        <taxon>Citricoccus</taxon>
    </lineage>
</organism>
<dbReference type="Proteomes" id="UP001589575">
    <property type="component" value="Unassembled WGS sequence"/>
</dbReference>
<evidence type="ECO:0000313" key="2">
    <source>
        <dbReference type="EMBL" id="MFB9072193.1"/>
    </source>
</evidence>
<proteinExistence type="predicted"/>
<name>A0ABV5G109_9MICC</name>
<feature type="region of interest" description="Disordered" evidence="1">
    <location>
        <begin position="1"/>
        <end position="60"/>
    </location>
</feature>
<feature type="compositionally biased region" description="Low complexity" evidence="1">
    <location>
        <begin position="122"/>
        <end position="144"/>
    </location>
</feature>
<sequence>MSRHVGPRTAPTWRCPSAHSRGGRPSTAVPAARCPRAGATPPLTDPWTGPSRPRRAAVPADPGAWVPFVRCFTGIGYVGPDVCRAADIWSPTPPCYASAQPPGPVPRRSRPVRYPPGPRSVPLPASSGRAASSRAARTATTAGD</sequence>
<evidence type="ECO:0000313" key="3">
    <source>
        <dbReference type="Proteomes" id="UP001589575"/>
    </source>
</evidence>
<protein>
    <submittedName>
        <fullName evidence="2">Uncharacterized protein</fullName>
    </submittedName>
</protein>
<evidence type="ECO:0000256" key="1">
    <source>
        <dbReference type="SAM" id="MobiDB-lite"/>
    </source>
</evidence>
<reference evidence="2 3" key="1">
    <citation type="submission" date="2024-09" db="EMBL/GenBank/DDBJ databases">
        <authorList>
            <person name="Sun Q."/>
            <person name="Mori K."/>
        </authorList>
    </citation>
    <scope>NUCLEOTIDE SEQUENCE [LARGE SCALE GENOMIC DNA]</scope>
    <source>
        <strain evidence="2 3">CCM 7609</strain>
    </source>
</reference>